<sequence length="155" mass="17469">MPGLNVETLAVVVLYDENNASQAYENMAASLNPVLSSFELLQLESYELYHKPVNGHVECLNQYIEFVFDVRLSPGEKEPSAIPKHHDRLTPAPRSSVSTVLVTNLVELEAGLFPLWTRSIYLPPSFSKMVLHVLVMDLTTTLDVWLFQHHEGCFA</sequence>
<gene>
    <name evidence="1" type="ORF">D9756_004126</name>
</gene>
<keyword evidence="2" id="KW-1185">Reference proteome</keyword>
<dbReference type="EMBL" id="JAACJO010000007">
    <property type="protein sequence ID" value="KAF5355844.1"/>
    <property type="molecule type" value="Genomic_DNA"/>
</dbReference>
<dbReference type="AlphaFoldDB" id="A0A8H5G0H3"/>
<proteinExistence type="predicted"/>
<dbReference type="Proteomes" id="UP000559027">
    <property type="component" value="Unassembled WGS sequence"/>
</dbReference>
<organism evidence="1 2">
    <name type="scientific">Leucocoprinus leucothites</name>
    <dbReference type="NCBI Taxonomy" id="201217"/>
    <lineage>
        <taxon>Eukaryota</taxon>
        <taxon>Fungi</taxon>
        <taxon>Dikarya</taxon>
        <taxon>Basidiomycota</taxon>
        <taxon>Agaricomycotina</taxon>
        <taxon>Agaricomycetes</taxon>
        <taxon>Agaricomycetidae</taxon>
        <taxon>Agaricales</taxon>
        <taxon>Agaricineae</taxon>
        <taxon>Agaricaceae</taxon>
        <taxon>Leucocoprinus</taxon>
    </lineage>
</organism>
<accession>A0A8H5G0H3</accession>
<evidence type="ECO:0000313" key="2">
    <source>
        <dbReference type="Proteomes" id="UP000559027"/>
    </source>
</evidence>
<name>A0A8H5G0H3_9AGAR</name>
<reference evidence="1 2" key="1">
    <citation type="journal article" date="2020" name="ISME J.">
        <title>Uncovering the hidden diversity of litter-decomposition mechanisms in mushroom-forming fungi.</title>
        <authorList>
            <person name="Floudas D."/>
            <person name="Bentzer J."/>
            <person name="Ahren D."/>
            <person name="Johansson T."/>
            <person name="Persson P."/>
            <person name="Tunlid A."/>
        </authorList>
    </citation>
    <scope>NUCLEOTIDE SEQUENCE [LARGE SCALE GENOMIC DNA]</scope>
    <source>
        <strain evidence="1 2">CBS 146.42</strain>
    </source>
</reference>
<protein>
    <submittedName>
        <fullName evidence="1">Uncharacterized protein</fullName>
    </submittedName>
</protein>
<evidence type="ECO:0000313" key="1">
    <source>
        <dbReference type="EMBL" id="KAF5355844.1"/>
    </source>
</evidence>
<comment type="caution">
    <text evidence="1">The sequence shown here is derived from an EMBL/GenBank/DDBJ whole genome shotgun (WGS) entry which is preliminary data.</text>
</comment>
<dbReference type="OrthoDB" id="2591431at2759"/>